<dbReference type="SUPFAM" id="SSF50129">
    <property type="entry name" value="GroES-like"/>
    <property type="match status" value="1"/>
</dbReference>
<name>A0A401GNN3_9APHY</name>
<sequence length="359" mass="38030">MMRAVRYHGPGDVRVEEIPEPVAGDGQIKIKVAWNGICGSDLHLYHALLPPITPTLITPNYVTGETLPVVMGHELSGTIVELGAGVDSDKYAVGQNVVVEPVLSCMEPSCGPCTAGTRNVCPHLTFIGIGGGGGGMAEYISVKQNLVYVLPAGIPLEVGALMEPLSIVWHAINRSNFKPGDNVLILGAGPIGLLLLKVLRARGAQWIGVSEPAARRRETAVEFSASIAFDPSSTDVVAETRRATQGQGADVVFDCAGIQASIDTAIVAARPRGNVTNVAIWEKSPVIDLTTMTHKEVTISSAVGCDRVHNDLIRAVADGKLTGLEALITRKIAFEDVVEKGILALIHEKDTQIKILVHP</sequence>
<dbReference type="GeneID" id="38780271"/>
<dbReference type="SUPFAM" id="SSF51735">
    <property type="entry name" value="NAD(P)-binding Rossmann-fold domains"/>
    <property type="match status" value="1"/>
</dbReference>
<evidence type="ECO:0000256" key="4">
    <source>
        <dbReference type="ARBA" id="ARBA00022833"/>
    </source>
</evidence>
<dbReference type="InterPro" id="IPR002328">
    <property type="entry name" value="ADH_Zn_CS"/>
</dbReference>
<dbReference type="InterPro" id="IPR011032">
    <property type="entry name" value="GroES-like_sf"/>
</dbReference>
<evidence type="ECO:0000313" key="9">
    <source>
        <dbReference type="Proteomes" id="UP000287166"/>
    </source>
</evidence>
<dbReference type="InterPro" id="IPR036291">
    <property type="entry name" value="NAD(P)-bd_dom_sf"/>
</dbReference>
<dbReference type="PROSITE" id="PS00059">
    <property type="entry name" value="ADH_ZINC"/>
    <property type="match status" value="1"/>
</dbReference>
<dbReference type="Pfam" id="PF08240">
    <property type="entry name" value="ADH_N"/>
    <property type="match status" value="1"/>
</dbReference>
<comment type="caution">
    <text evidence="8">The sequence shown here is derived from an EMBL/GenBank/DDBJ whole genome shotgun (WGS) entry which is preliminary data.</text>
</comment>
<dbReference type="OrthoDB" id="3941538at2759"/>
<dbReference type="EMBL" id="BFAD01000005">
    <property type="protein sequence ID" value="GBE83354.1"/>
    <property type="molecule type" value="Genomic_DNA"/>
</dbReference>
<dbReference type="GO" id="GO:0005737">
    <property type="term" value="C:cytoplasm"/>
    <property type="evidence" value="ECO:0007669"/>
    <property type="project" value="TreeGrafter"/>
</dbReference>
<proteinExistence type="inferred from homology"/>
<dbReference type="PANTHER" id="PTHR43161:SF23">
    <property type="entry name" value="(R,R)-BUTANEDIOL DEHYDROGENASE-RELATED"/>
    <property type="match status" value="1"/>
</dbReference>
<protein>
    <submittedName>
        <fullName evidence="8">(R,R)-butanediol dehydrogenase</fullName>
    </submittedName>
</protein>
<dbReference type="RefSeq" id="XP_027614267.1">
    <property type="nucleotide sequence ID" value="XM_027758466.1"/>
</dbReference>
<dbReference type="InterPro" id="IPR020843">
    <property type="entry name" value="ER"/>
</dbReference>
<evidence type="ECO:0000259" key="7">
    <source>
        <dbReference type="SMART" id="SM00829"/>
    </source>
</evidence>
<keyword evidence="3 6" id="KW-0479">Metal-binding</keyword>
<evidence type="ECO:0000256" key="5">
    <source>
        <dbReference type="ARBA" id="ARBA00023002"/>
    </source>
</evidence>
<evidence type="ECO:0000256" key="2">
    <source>
        <dbReference type="ARBA" id="ARBA00008072"/>
    </source>
</evidence>
<comment type="cofactor">
    <cofactor evidence="1 6">
        <name>Zn(2+)</name>
        <dbReference type="ChEBI" id="CHEBI:29105"/>
    </cofactor>
</comment>
<dbReference type="CDD" id="cd08233">
    <property type="entry name" value="butanediol_DH_like"/>
    <property type="match status" value="1"/>
</dbReference>
<dbReference type="InterPro" id="IPR013154">
    <property type="entry name" value="ADH-like_N"/>
</dbReference>
<dbReference type="SMART" id="SM00829">
    <property type="entry name" value="PKS_ER"/>
    <property type="match status" value="1"/>
</dbReference>
<dbReference type="PANTHER" id="PTHR43161">
    <property type="entry name" value="SORBITOL DEHYDROGENASE"/>
    <property type="match status" value="1"/>
</dbReference>
<evidence type="ECO:0000313" key="8">
    <source>
        <dbReference type="EMBL" id="GBE83354.1"/>
    </source>
</evidence>
<accession>A0A401GNN3</accession>
<evidence type="ECO:0000256" key="6">
    <source>
        <dbReference type="RuleBase" id="RU361277"/>
    </source>
</evidence>
<gene>
    <name evidence="8" type="ORF">SCP_0504020</name>
</gene>
<dbReference type="GO" id="GO:0000721">
    <property type="term" value="F:(R,R)-butanediol dehydrogenase activity"/>
    <property type="evidence" value="ECO:0007669"/>
    <property type="project" value="TreeGrafter"/>
</dbReference>
<dbReference type="InParanoid" id="A0A401GNN3"/>
<evidence type="ECO:0000256" key="3">
    <source>
        <dbReference type="ARBA" id="ARBA00022723"/>
    </source>
</evidence>
<dbReference type="AlphaFoldDB" id="A0A401GNN3"/>
<dbReference type="Gene3D" id="3.90.180.10">
    <property type="entry name" value="Medium-chain alcohol dehydrogenases, catalytic domain"/>
    <property type="match status" value="1"/>
</dbReference>
<dbReference type="Gene3D" id="3.40.50.720">
    <property type="entry name" value="NAD(P)-binding Rossmann-like Domain"/>
    <property type="match status" value="1"/>
</dbReference>
<keyword evidence="5" id="KW-0560">Oxidoreductase</keyword>
<feature type="domain" description="Enoyl reductase (ER)" evidence="7">
    <location>
        <begin position="9"/>
        <end position="357"/>
    </location>
</feature>
<dbReference type="InterPro" id="IPR013149">
    <property type="entry name" value="ADH-like_C"/>
</dbReference>
<keyword evidence="4 6" id="KW-0862">Zinc</keyword>
<organism evidence="8 9">
    <name type="scientific">Sparassis crispa</name>
    <dbReference type="NCBI Taxonomy" id="139825"/>
    <lineage>
        <taxon>Eukaryota</taxon>
        <taxon>Fungi</taxon>
        <taxon>Dikarya</taxon>
        <taxon>Basidiomycota</taxon>
        <taxon>Agaricomycotina</taxon>
        <taxon>Agaricomycetes</taxon>
        <taxon>Polyporales</taxon>
        <taxon>Sparassidaceae</taxon>
        <taxon>Sparassis</taxon>
    </lineage>
</organism>
<dbReference type="STRING" id="139825.A0A401GNN3"/>
<evidence type="ECO:0000256" key="1">
    <source>
        <dbReference type="ARBA" id="ARBA00001947"/>
    </source>
</evidence>
<dbReference type="GO" id="GO:0008270">
    <property type="term" value="F:zinc ion binding"/>
    <property type="evidence" value="ECO:0007669"/>
    <property type="project" value="InterPro"/>
</dbReference>
<keyword evidence="9" id="KW-1185">Reference proteome</keyword>
<dbReference type="Proteomes" id="UP000287166">
    <property type="component" value="Unassembled WGS sequence"/>
</dbReference>
<comment type="similarity">
    <text evidence="2 6">Belongs to the zinc-containing alcohol dehydrogenase family.</text>
</comment>
<reference evidence="8 9" key="1">
    <citation type="journal article" date="2018" name="Sci. Rep.">
        <title>Genome sequence of the cauliflower mushroom Sparassis crispa (Hanabiratake) and its association with beneficial usage.</title>
        <authorList>
            <person name="Kiyama R."/>
            <person name="Furutani Y."/>
            <person name="Kawaguchi K."/>
            <person name="Nakanishi T."/>
        </authorList>
    </citation>
    <scope>NUCLEOTIDE SEQUENCE [LARGE SCALE GENOMIC DNA]</scope>
</reference>
<dbReference type="Pfam" id="PF00107">
    <property type="entry name" value="ADH_zinc_N"/>
    <property type="match status" value="1"/>
</dbReference>
<dbReference type="GO" id="GO:0034079">
    <property type="term" value="P:butanediol biosynthetic process"/>
    <property type="evidence" value="ECO:0007669"/>
    <property type="project" value="TreeGrafter"/>
</dbReference>